<name>A0A192H0X1_9LACO</name>
<accession>A0A192H0X1</accession>
<dbReference type="AlphaFoldDB" id="A0A192H0X1"/>
<dbReference type="EMBL" id="CP014873">
    <property type="protein sequence ID" value="ANK61596.1"/>
    <property type="molecule type" value="Genomic_DNA"/>
</dbReference>
<dbReference type="STRING" id="375175.AYR53_01750"/>
<dbReference type="GeneID" id="42980959"/>
<protein>
    <submittedName>
        <fullName evidence="1">Uncharacterized protein</fullName>
    </submittedName>
</protein>
<reference evidence="1 2" key="1">
    <citation type="submission" date="2016-03" db="EMBL/GenBank/DDBJ databases">
        <title>Pediococcus and Lactobacillus from brewery environment - whole genome sequencing and assembly.</title>
        <authorList>
            <person name="Behr J."/>
            <person name="Geissler A.J."/>
            <person name="Vogel R.F."/>
        </authorList>
    </citation>
    <scope>NUCLEOTIDE SEQUENCE [LARGE SCALE GENOMIC DNA]</scope>
    <source>
        <strain evidence="1 2">TMW 1.1989</strain>
    </source>
</reference>
<dbReference type="Proteomes" id="UP000078582">
    <property type="component" value="Chromosome"/>
</dbReference>
<keyword evidence="2" id="KW-1185">Reference proteome</keyword>
<dbReference type="OrthoDB" id="2299891at2"/>
<proteinExistence type="predicted"/>
<gene>
    <name evidence="1" type="ORF">AYR53_01750</name>
</gene>
<sequence length="67" mass="7785">MLFNKTMDYLVVGVYRLASGKKTEQCVMHNTTKREAKEQMFNYLINNKLGNQDGSFRDILSISVHKE</sequence>
<evidence type="ECO:0000313" key="1">
    <source>
        <dbReference type="EMBL" id="ANK61596.1"/>
    </source>
</evidence>
<organism evidence="1 2">
    <name type="scientific">Loigolactobacillus backii</name>
    <dbReference type="NCBI Taxonomy" id="375175"/>
    <lineage>
        <taxon>Bacteria</taxon>
        <taxon>Bacillati</taxon>
        <taxon>Bacillota</taxon>
        <taxon>Bacilli</taxon>
        <taxon>Lactobacillales</taxon>
        <taxon>Lactobacillaceae</taxon>
        <taxon>Loigolactobacillus</taxon>
    </lineage>
</organism>
<dbReference type="KEGG" id="lbt:AYR52_11555"/>
<dbReference type="RefSeq" id="WP_068226136.1">
    <property type="nucleotide sequence ID" value="NZ_CP014623.1"/>
</dbReference>
<evidence type="ECO:0000313" key="2">
    <source>
        <dbReference type="Proteomes" id="UP000078582"/>
    </source>
</evidence>